<dbReference type="InterPro" id="IPR041854">
    <property type="entry name" value="BFD-like_2Fe2S-bd_dom_sf"/>
</dbReference>
<dbReference type="InterPro" id="IPR007419">
    <property type="entry name" value="BFD-like_2Fe2S-bd_dom"/>
</dbReference>
<feature type="domain" description="BFD-like [2Fe-2S]-binding" evidence="1">
    <location>
        <begin position="2"/>
        <end position="49"/>
    </location>
</feature>
<accession>A0ABX0HJP6</accession>
<keyword evidence="3" id="KW-1185">Reference proteome</keyword>
<organism evidence="2 3">
    <name type="scientific">Aquisalinus luteolus</name>
    <dbReference type="NCBI Taxonomy" id="1566827"/>
    <lineage>
        <taxon>Bacteria</taxon>
        <taxon>Pseudomonadati</taxon>
        <taxon>Pseudomonadota</taxon>
        <taxon>Alphaproteobacteria</taxon>
        <taxon>Parvularculales</taxon>
        <taxon>Parvularculaceae</taxon>
        <taxon>Aquisalinus</taxon>
    </lineage>
</organism>
<evidence type="ECO:0000313" key="3">
    <source>
        <dbReference type="Proteomes" id="UP000818603"/>
    </source>
</evidence>
<comment type="caution">
    <text evidence="2">The sequence shown here is derived from an EMBL/GenBank/DDBJ whole genome shotgun (WGS) entry which is preliminary data.</text>
</comment>
<protein>
    <submittedName>
        <fullName evidence="2">(2Fe-2S)-binding protein</fullName>
    </submittedName>
</protein>
<dbReference type="Proteomes" id="UP000818603">
    <property type="component" value="Unassembled WGS sequence"/>
</dbReference>
<name>A0ABX0HJP6_9PROT</name>
<dbReference type="Gene3D" id="1.10.10.1100">
    <property type="entry name" value="BFD-like [2Fe-2S]-binding domain"/>
    <property type="match status" value="1"/>
</dbReference>
<gene>
    <name evidence="2" type="ORF">FF098_010120</name>
</gene>
<proteinExistence type="predicted"/>
<evidence type="ECO:0000259" key="1">
    <source>
        <dbReference type="Pfam" id="PF04324"/>
    </source>
</evidence>
<dbReference type="EMBL" id="VCJR02000002">
    <property type="protein sequence ID" value="NHK28260.1"/>
    <property type="molecule type" value="Genomic_DNA"/>
</dbReference>
<sequence>MIVCVCRRLNSAKVSAAISGGARTPACVLAHHGERFNCGRCRETIADMIGDNRPATETEQPVLAAAE</sequence>
<dbReference type="Pfam" id="PF04324">
    <property type="entry name" value="Fer2_BFD"/>
    <property type="match status" value="1"/>
</dbReference>
<evidence type="ECO:0000313" key="2">
    <source>
        <dbReference type="EMBL" id="NHK28260.1"/>
    </source>
</evidence>
<reference evidence="2 3" key="1">
    <citation type="submission" date="2020-02" db="EMBL/GenBank/DDBJ databases">
        <title>Genome sequence of Parvularcula flava strain NH6-79.</title>
        <authorList>
            <person name="Abdul Karim M.H."/>
            <person name="Lam M.Q."/>
            <person name="Chen S.J."/>
            <person name="Yahya A."/>
            <person name="Shahir S."/>
            <person name="Shamsir M.S."/>
            <person name="Chong C.S."/>
        </authorList>
    </citation>
    <scope>NUCLEOTIDE SEQUENCE [LARGE SCALE GENOMIC DNA]</scope>
    <source>
        <strain evidence="2 3">NH6-79</strain>
    </source>
</reference>